<evidence type="ECO:0000256" key="3">
    <source>
        <dbReference type="ARBA" id="ARBA00023163"/>
    </source>
</evidence>
<dbReference type="SUPFAM" id="SSF46689">
    <property type="entry name" value="Homeodomain-like"/>
    <property type="match status" value="1"/>
</dbReference>
<keyword evidence="9" id="KW-1185">Reference proteome</keyword>
<dbReference type="Proteomes" id="UP000627573">
    <property type="component" value="Unassembled WGS sequence"/>
</dbReference>
<dbReference type="Pfam" id="PF00440">
    <property type="entry name" value="TetR_N"/>
    <property type="match status" value="1"/>
</dbReference>
<feature type="DNA-binding region" description="H-T-H motif" evidence="4">
    <location>
        <begin position="58"/>
        <end position="77"/>
    </location>
</feature>
<organism evidence="7 9">
    <name type="scientific">Rhodococcus erythropolis</name>
    <name type="common">Arthrobacter picolinophilus</name>
    <dbReference type="NCBI Taxonomy" id="1833"/>
    <lineage>
        <taxon>Bacteria</taxon>
        <taxon>Bacillati</taxon>
        <taxon>Actinomycetota</taxon>
        <taxon>Actinomycetes</taxon>
        <taxon>Mycobacteriales</taxon>
        <taxon>Nocardiaceae</taxon>
        <taxon>Rhodococcus</taxon>
        <taxon>Rhodococcus erythropolis group</taxon>
    </lineage>
</organism>
<dbReference type="PROSITE" id="PS50977">
    <property type="entry name" value="HTH_TETR_2"/>
    <property type="match status" value="1"/>
</dbReference>
<evidence type="ECO:0000256" key="1">
    <source>
        <dbReference type="ARBA" id="ARBA00023015"/>
    </source>
</evidence>
<accession>A0A0E4AAP4</accession>
<dbReference type="InterPro" id="IPR001647">
    <property type="entry name" value="HTH_TetR"/>
</dbReference>
<dbReference type="InterPro" id="IPR009057">
    <property type="entry name" value="Homeodomain-like_sf"/>
</dbReference>
<evidence type="ECO:0000313" key="8">
    <source>
        <dbReference type="Proteomes" id="UP000325576"/>
    </source>
</evidence>
<protein>
    <submittedName>
        <fullName evidence="6">TetR family transcriptional regulator</fullName>
    </submittedName>
    <submittedName>
        <fullName evidence="7">TetR/AcrR family transcriptional regulator</fullName>
    </submittedName>
</protein>
<gene>
    <name evidence="6" type="ORF">BS297_30045</name>
    <name evidence="7" type="ORF">I3517_10185</name>
</gene>
<evidence type="ECO:0000259" key="5">
    <source>
        <dbReference type="PROSITE" id="PS50977"/>
    </source>
</evidence>
<keyword evidence="1" id="KW-0805">Transcription regulation</keyword>
<dbReference type="SUPFAM" id="SSF48498">
    <property type="entry name" value="Tetracyclin repressor-like, C-terminal domain"/>
    <property type="match status" value="1"/>
</dbReference>
<evidence type="ECO:0000256" key="2">
    <source>
        <dbReference type="ARBA" id="ARBA00023125"/>
    </source>
</evidence>
<dbReference type="EMBL" id="JAECSB010000031">
    <property type="protein sequence ID" value="MBH5142984.1"/>
    <property type="molecule type" value="Genomic_DNA"/>
</dbReference>
<sequence>MTSRAEPQENWEDRPPPSMAATELLRDLPVTARGVRTRASLVAAARTVFERAGYLDARLTDITKEANCSTGTFYTYFDNKEQIFAAVLDVAQEDMLHPGMGRVRDVDNPYAVLESSNRAYLTAFRRNAKLMGLLEQVSHIDPAFAKLRRDRAETFISRNARAIERLQAAGKADGSLDPLLASRALSAMVSRLAYSSFVSEEPGADGNPVPFEDVVKTATQVWANALGLEGDRG</sequence>
<dbReference type="InterPro" id="IPR050109">
    <property type="entry name" value="HTH-type_TetR-like_transc_reg"/>
</dbReference>
<dbReference type="KEGG" id="reb:XU06_25295"/>
<dbReference type="Proteomes" id="UP000325576">
    <property type="component" value="Unassembled WGS sequence"/>
</dbReference>
<dbReference type="GO" id="GO:0000976">
    <property type="term" value="F:transcription cis-regulatory region binding"/>
    <property type="evidence" value="ECO:0007669"/>
    <property type="project" value="TreeGrafter"/>
</dbReference>
<reference evidence="7 9" key="2">
    <citation type="submission" date="2020-12" db="EMBL/GenBank/DDBJ databases">
        <title>Draft genome sequence of furan degrading bacterial strain FUR100.</title>
        <authorList>
            <person name="Woiski C."/>
        </authorList>
    </citation>
    <scope>NUCLEOTIDE SEQUENCE [LARGE SCALE GENOMIC DNA]</scope>
    <source>
        <strain evidence="7 9">FUR100</strain>
    </source>
</reference>
<dbReference type="PANTHER" id="PTHR30055:SF234">
    <property type="entry name" value="HTH-TYPE TRANSCRIPTIONAL REGULATOR BETI"/>
    <property type="match status" value="1"/>
</dbReference>
<dbReference type="PRINTS" id="PR00455">
    <property type="entry name" value="HTHTETR"/>
</dbReference>
<comment type="caution">
    <text evidence="7">The sequence shown here is derived from an EMBL/GenBank/DDBJ whole genome shotgun (WGS) entry which is preliminary data.</text>
</comment>
<feature type="domain" description="HTH tetR-type" evidence="5">
    <location>
        <begin position="35"/>
        <end position="95"/>
    </location>
</feature>
<reference evidence="6 8" key="1">
    <citation type="journal article" date="2017" name="Poromechanics V (2013)">
        <title>Genomic Characterization of the Arsenic-Tolerant Actinobacterium, &lt;i&gt;Rhodococcus erythropolis&lt;/i&gt; S43.</title>
        <authorList>
            <person name="Retamal-Morales G."/>
            <person name="Mehnert M."/>
            <person name="Schwabe R."/>
            <person name="Tischler D."/>
            <person name="Schloemann M."/>
            <person name="Levican G.J."/>
        </authorList>
    </citation>
    <scope>NUCLEOTIDE SEQUENCE [LARGE SCALE GENOMIC DNA]</scope>
    <source>
        <strain evidence="6 8">S43</strain>
    </source>
</reference>
<dbReference type="InterPro" id="IPR036271">
    <property type="entry name" value="Tet_transcr_reg_TetR-rel_C_sf"/>
</dbReference>
<evidence type="ECO:0000313" key="9">
    <source>
        <dbReference type="Proteomes" id="UP000627573"/>
    </source>
</evidence>
<dbReference type="Gene3D" id="1.10.10.60">
    <property type="entry name" value="Homeodomain-like"/>
    <property type="match status" value="1"/>
</dbReference>
<evidence type="ECO:0000313" key="6">
    <source>
        <dbReference type="EMBL" id="KAB2581598.1"/>
    </source>
</evidence>
<keyword evidence="3" id="KW-0804">Transcription</keyword>
<evidence type="ECO:0000256" key="4">
    <source>
        <dbReference type="PROSITE-ProRule" id="PRU00335"/>
    </source>
</evidence>
<name>A0A0E4AAP4_RHOER</name>
<keyword evidence="2 4" id="KW-0238">DNA-binding</keyword>
<dbReference type="AlphaFoldDB" id="A0A0E4AAP4"/>
<dbReference type="GO" id="GO:0003700">
    <property type="term" value="F:DNA-binding transcription factor activity"/>
    <property type="evidence" value="ECO:0007669"/>
    <property type="project" value="TreeGrafter"/>
</dbReference>
<evidence type="ECO:0000313" key="7">
    <source>
        <dbReference type="EMBL" id="MBH5142984.1"/>
    </source>
</evidence>
<dbReference type="Gene3D" id="1.10.357.10">
    <property type="entry name" value="Tetracycline Repressor, domain 2"/>
    <property type="match status" value="1"/>
</dbReference>
<dbReference type="PANTHER" id="PTHR30055">
    <property type="entry name" value="HTH-TYPE TRANSCRIPTIONAL REGULATOR RUTR"/>
    <property type="match status" value="1"/>
</dbReference>
<dbReference type="EMBL" id="MRBO01000824">
    <property type="protein sequence ID" value="KAB2581598.1"/>
    <property type="molecule type" value="Genomic_DNA"/>
</dbReference>
<proteinExistence type="predicted"/>